<proteinExistence type="predicted"/>
<dbReference type="Proteomes" id="UP000566819">
    <property type="component" value="Unassembled WGS sequence"/>
</dbReference>
<organism evidence="2 3">
    <name type="scientific">Cudoniella acicularis</name>
    <dbReference type="NCBI Taxonomy" id="354080"/>
    <lineage>
        <taxon>Eukaryota</taxon>
        <taxon>Fungi</taxon>
        <taxon>Dikarya</taxon>
        <taxon>Ascomycota</taxon>
        <taxon>Pezizomycotina</taxon>
        <taxon>Leotiomycetes</taxon>
        <taxon>Helotiales</taxon>
        <taxon>Tricladiaceae</taxon>
        <taxon>Cudoniella</taxon>
    </lineage>
</organism>
<evidence type="ECO:0000259" key="1">
    <source>
        <dbReference type="Pfam" id="PF06985"/>
    </source>
</evidence>
<sequence length="713" mass="81434">MSRIAMSGYDWIIANERYDPSPTTTARDHQCSLCNRDKSSSLIDFYPINNNCGLERLKNSAAHGCRFCGVMLDAVQWAVSNSFGSEQQIKSIGFGNGLFIKSWDDSRSREIEFLDLSGAHSKSYGLRSLPCKILLKLAHYKGHNNKLIDHLKVVPGQTDSEQTFGNIRKWLSDCLTNHEKCYSNQKLTDIPCQRPSRLLDISSNHVKLRDDAQRGRYACLSHRWGSVTSMLRLTKENMEDFRVQIPYQQLPRNFKDAIDICRRLDIHLLWIDALCIIQDSSEDWNREAPCMGVYYRDAVFTIAATSAEDSSGGCYTHAEPQYKGGLLPNNPDIHVRMRQHAFEEGENLNWPLLERGWVYQEMQLSTRKLHFTTNEVIWDCSKGIRSESGTHDCNHSEKNTVLHPQNPEIDWHKIVSYYSSLSLTFEDDRLPALSSITEWMEQLRSGDQFLLGLWERTLLLDLCWRTAPWTLKECKPRSVATKALPTWTWASMPAPVHYATSSNSLPLEFVTVLDIIVYVNGQHRMGQIRGEASITLVAPVIRLGSLGYWTPGPVQMMNDEGKGMVRALHERLREPGNGLDGTPNAPPLHEIAAEFFELDLDLFSKARGISNDQPHRLSMRGPESLNDETLVIPLSYSHDDLRFQVLCVERAPGTSRYRRLGVAYLAHIEQFWYSIPGALSFMFDEDFDDQMERKFEHAKDILESLPRSTIVLV</sequence>
<accession>A0A8H4RL15</accession>
<dbReference type="Pfam" id="PF06985">
    <property type="entry name" value="HET"/>
    <property type="match status" value="1"/>
</dbReference>
<evidence type="ECO:0000313" key="2">
    <source>
        <dbReference type="EMBL" id="KAF4630157.1"/>
    </source>
</evidence>
<gene>
    <name evidence="2" type="ORF">G7Y89_g7985</name>
</gene>
<dbReference type="EMBL" id="JAAMPI010000582">
    <property type="protein sequence ID" value="KAF4630157.1"/>
    <property type="molecule type" value="Genomic_DNA"/>
</dbReference>
<dbReference type="PANTHER" id="PTHR33112:SF9">
    <property type="entry name" value="HETEROKARYON INCOMPATIBILITY DOMAIN-CONTAINING PROTEIN"/>
    <property type="match status" value="1"/>
</dbReference>
<protein>
    <recommendedName>
        <fullName evidence="1">Heterokaryon incompatibility domain-containing protein</fullName>
    </recommendedName>
</protein>
<dbReference type="InterPro" id="IPR010730">
    <property type="entry name" value="HET"/>
</dbReference>
<feature type="domain" description="Heterokaryon incompatibility" evidence="1">
    <location>
        <begin position="217"/>
        <end position="361"/>
    </location>
</feature>
<keyword evidence="3" id="KW-1185">Reference proteome</keyword>
<comment type="caution">
    <text evidence="2">The sequence shown here is derived from an EMBL/GenBank/DDBJ whole genome shotgun (WGS) entry which is preliminary data.</text>
</comment>
<dbReference type="AlphaFoldDB" id="A0A8H4RL15"/>
<evidence type="ECO:0000313" key="3">
    <source>
        <dbReference type="Proteomes" id="UP000566819"/>
    </source>
</evidence>
<dbReference type="OrthoDB" id="3562689at2759"/>
<name>A0A8H4RL15_9HELO</name>
<dbReference type="PANTHER" id="PTHR33112">
    <property type="entry name" value="DOMAIN PROTEIN, PUTATIVE-RELATED"/>
    <property type="match status" value="1"/>
</dbReference>
<reference evidence="2 3" key="1">
    <citation type="submission" date="2020-03" db="EMBL/GenBank/DDBJ databases">
        <title>Draft Genome Sequence of Cudoniella acicularis.</title>
        <authorList>
            <person name="Buettner E."/>
            <person name="Kellner H."/>
        </authorList>
    </citation>
    <scope>NUCLEOTIDE SEQUENCE [LARGE SCALE GENOMIC DNA]</scope>
    <source>
        <strain evidence="2 3">DSM 108380</strain>
    </source>
</reference>